<dbReference type="Proteomes" id="UP000606974">
    <property type="component" value="Unassembled WGS sequence"/>
</dbReference>
<accession>A0A8H7A9T2</accession>
<keyword evidence="3" id="KW-1185">Reference proteome</keyword>
<evidence type="ECO:0000256" key="1">
    <source>
        <dbReference type="ARBA" id="ARBA00022801"/>
    </source>
</evidence>
<dbReference type="InterPro" id="IPR023214">
    <property type="entry name" value="HAD_sf"/>
</dbReference>
<dbReference type="InterPro" id="IPR036412">
    <property type="entry name" value="HAD-like_sf"/>
</dbReference>
<dbReference type="PANTHER" id="PTHR43316">
    <property type="entry name" value="HYDROLASE, HALOACID DELAHOGENASE-RELATED"/>
    <property type="match status" value="1"/>
</dbReference>
<gene>
    <name evidence="2" type="ORF">GJ744_004203</name>
</gene>
<dbReference type="InterPro" id="IPR051540">
    <property type="entry name" value="S-2-haloacid_dehalogenase"/>
</dbReference>
<sequence length="279" mass="31081">MAISTVSLRMPTPTLTPKPLLSYRLLSFDVYGTLVDWESGILAKLRPLQDQLPAEHPFRDPRTLLGRFDEFAVAIQEVEPSLPYPEVLSRSYVDLVRDLQIPMKEAEVQSAAQELGDSVGTWPAFPDTISALQRLSKHYKYLIPLSNVDRKSFEQTLNCPLQGAPFAAYYLAEDIGTYKPDLNNFKYLIDHAKTDFGVDKDNILHVACALKHDHMPAKRLGLHSVWIAKEGAGIGGMTEQLHKDGSVGYAWRFGLLSELADLVENEAAANSVDELNGSR</sequence>
<name>A0A8H7A9T2_9EURO</name>
<keyword evidence="1" id="KW-0378">Hydrolase</keyword>
<dbReference type="EMBL" id="JAACFV010000190">
    <property type="protein sequence ID" value="KAF7503226.1"/>
    <property type="molecule type" value="Genomic_DNA"/>
</dbReference>
<dbReference type="Gene3D" id="1.10.150.750">
    <property type="match status" value="1"/>
</dbReference>
<protein>
    <recommendedName>
        <fullName evidence="4">Haloacid dehalogenase, type II</fullName>
    </recommendedName>
</protein>
<dbReference type="GO" id="GO:0016787">
    <property type="term" value="F:hydrolase activity"/>
    <property type="evidence" value="ECO:0007669"/>
    <property type="project" value="UniProtKB-KW"/>
</dbReference>
<dbReference type="SUPFAM" id="SSF56784">
    <property type="entry name" value="HAD-like"/>
    <property type="match status" value="1"/>
</dbReference>
<evidence type="ECO:0000313" key="3">
    <source>
        <dbReference type="Proteomes" id="UP000606974"/>
    </source>
</evidence>
<evidence type="ECO:0008006" key="4">
    <source>
        <dbReference type="Google" id="ProtNLM"/>
    </source>
</evidence>
<dbReference type="OrthoDB" id="444127at2759"/>
<evidence type="ECO:0000313" key="2">
    <source>
        <dbReference type="EMBL" id="KAF7503226.1"/>
    </source>
</evidence>
<reference evidence="2" key="1">
    <citation type="submission" date="2020-02" db="EMBL/GenBank/DDBJ databases">
        <authorList>
            <person name="Palmer J.M."/>
        </authorList>
    </citation>
    <scope>NUCLEOTIDE SEQUENCE</scope>
    <source>
        <strain evidence="2">EPUS1.4</strain>
        <tissue evidence="2">Thallus</tissue>
    </source>
</reference>
<comment type="caution">
    <text evidence="2">The sequence shown here is derived from an EMBL/GenBank/DDBJ whole genome shotgun (WGS) entry which is preliminary data.</text>
</comment>
<proteinExistence type="predicted"/>
<dbReference type="Gene3D" id="3.40.50.1000">
    <property type="entry name" value="HAD superfamily/HAD-like"/>
    <property type="match status" value="1"/>
</dbReference>
<organism evidence="2 3">
    <name type="scientific">Endocarpon pusillum</name>
    <dbReference type="NCBI Taxonomy" id="364733"/>
    <lineage>
        <taxon>Eukaryota</taxon>
        <taxon>Fungi</taxon>
        <taxon>Dikarya</taxon>
        <taxon>Ascomycota</taxon>
        <taxon>Pezizomycotina</taxon>
        <taxon>Eurotiomycetes</taxon>
        <taxon>Chaetothyriomycetidae</taxon>
        <taxon>Verrucariales</taxon>
        <taxon>Verrucariaceae</taxon>
        <taxon>Endocarpon</taxon>
    </lineage>
</organism>
<dbReference type="AlphaFoldDB" id="A0A8H7A9T2"/>
<dbReference type="PANTHER" id="PTHR43316:SF9">
    <property type="entry name" value="ACID DEHALOGENASE, PUTATIVE (AFU_ORTHOLOGUE AFUA_6G14460)-RELATED"/>
    <property type="match status" value="1"/>
</dbReference>